<name>A0ABP0YYP1_9ROSI</name>
<sequence>MEFHLQQTDLWTSMEEQTKSIDLHQNAAVLPDPIHFPNSPSRPSAASVPTPWTMSPAPLPTNQQPSVYHCIASLHRPDGNILSIAMTKEFIFVGSESGQIQSWKLPDCPGVGFIKASSGRVGAMFACGRMLFSCHGDHRVRIWDVKMGNKRLKPKKISTLPPKRSFLVVRKSSRQLQYHTDFISCLAYNEADKLLYTGSRDSTVKVWNISENRCVDSFVAHEGHVNAIVINQKDGCVFTCSSDGSIKIWRRVFGESSHILTMILKFQLSPVNALALTVSSLSSSSSSSSLKPYSFLYSGSSDGLINFWEKENSSSRYKHGGLLQGHQFGVGCLVTIKELIVSGSEDTAIRVWRREETGNNGFVHCCVSVIEGHHGPVRCLAAAMEIDNNMGNMLVCSASLDQTFKVWRVKLKKEIVGISQIINNNNNNNNNPVLSPSWVEKRKLQGNDYYYSI</sequence>
<keyword evidence="1 3" id="KW-0853">WD repeat</keyword>
<dbReference type="InterPro" id="IPR020472">
    <property type="entry name" value="WD40_PAC1"/>
</dbReference>
<dbReference type="PROSITE" id="PS50294">
    <property type="entry name" value="WD_REPEATS_REGION"/>
    <property type="match status" value="2"/>
</dbReference>
<dbReference type="PRINTS" id="PR00320">
    <property type="entry name" value="GPROTEINBRPT"/>
</dbReference>
<organism evidence="4 5">
    <name type="scientific">Citrullus colocynthis</name>
    <name type="common">colocynth</name>
    <dbReference type="NCBI Taxonomy" id="252529"/>
    <lineage>
        <taxon>Eukaryota</taxon>
        <taxon>Viridiplantae</taxon>
        <taxon>Streptophyta</taxon>
        <taxon>Embryophyta</taxon>
        <taxon>Tracheophyta</taxon>
        <taxon>Spermatophyta</taxon>
        <taxon>Magnoliopsida</taxon>
        <taxon>eudicotyledons</taxon>
        <taxon>Gunneridae</taxon>
        <taxon>Pentapetalae</taxon>
        <taxon>rosids</taxon>
        <taxon>fabids</taxon>
        <taxon>Cucurbitales</taxon>
        <taxon>Cucurbitaceae</taxon>
        <taxon>Benincaseae</taxon>
        <taxon>Citrullus</taxon>
    </lineage>
</organism>
<evidence type="ECO:0000313" key="5">
    <source>
        <dbReference type="Proteomes" id="UP001642487"/>
    </source>
</evidence>
<evidence type="ECO:0000256" key="3">
    <source>
        <dbReference type="PROSITE-ProRule" id="PRU00221"/>
    </source>
</evidence>
<proteinExistence type="predicted"/>
<dbReference type="InterPro" id="IPR015943">
    <property type="entry name" value="WD40/YVTN_repeat-like_dom_sf"/>
</dbReference>
<evidence type="ECO:0000313" key="4">
    <source>
        <dbReference type="EMBL" id="CAK9324641.1"/>
    </source>
</evidence>
<feature type="repeat" description="WD" evidence="3">
    <location>
        <begin position="323"/>
        <end position="352"/>
    </location>
</feature>
<dbReference type="InterPro" id="IPR001680">
    <property type="entry name" value="WD40_rpt"/>
</dbReference>
<dbReference type="PANTHER" id="PTHR22844:SF338">
    <property type="entry name" value="PROTEIN JINGUBANG-LIKE"/>
    <property type="match status" value="1"/>
</dbReference>
<dbReference type="InterPro" id="IPR045182">
    <property type="entry name" value="JINGUBANG-like"/>
</dbReference>
<keyword evidence="2" id="KW-0677">Repeat</keyword>
<reference evidence="4 5" key="1">
    <citation type="submission" date="2024-03" db="EMBL/GenBank/DDBJ databases">
        <authorList>
            <person name="Gkanogiannis A."/>
            <person name="Becerra Lopez-Lavalle L."/>
        </authorList>
    </citation>
    <scope>NUCLEOTIDE SEQUENCE [LARGE SCALE GENOMIC DNA]</scope>
</reference>
<accession>A0ABP0YYP1</accession>
<dbReference type="InterPro" id="IPR019775">
    <property type="entry name" value="WD40_repeat_CS"/>
</dbReference>
<feature type="repeat" description="WD" evidence="3">
    <location>
        <begin position="218"/>
        <end position="249"/>
    </location>
</feature>
<feature type="repeat" description="WD" evidence="3">
    <location>
        <begin position="176"/>
        <end position="217"/>
    </location>
</feature>
<dbReference type="InterPro" id="IPR036322">
    <property type="entry name" value="WD40_repeat_dom_sf"/>
</dbReference>
<dbReference type="Gene3D" id="2.130.10.10">
    <property type="entry name" value="YVTN repeat-like/Quinoprotein amine dehydrogenase"/>
    <property type="match status" value="2"/>
</dbReference>
<keyword evidence="5" id="KW-1185">Reference proteome</keyword>
<dbReference type="PANTHER" id="PTHR22844">
    <property type="entry name" value="F-BOX AND WD40 DOMAIN PROTEIN"/>
    <property type="match status" value="1"/>
</dbReference>
<dbReference type="SMART" id="SM00320">
    <property type="entry name" value="WD40"/>
    <property type="match status" value="7"/>
</dbReference>
<dbReference type="EMBL" id="OZ021740">
    <property type="protein sequence ID" value="CAK9324641.1"/>
    <property type="molecule type" value="Genomic_DNA"/>
</dbReference>
<dbReference type="Pfam" id="PF00400">
    <property type="entry name" value="WD40"/>
    <property type="match status" value="5"/>
</dbReference>
<evidence type="ECO:0000256" key="1">
    <source>
        <dbReference type="ARBA" id="ARBA00022574"/>
    </source>
</evidence>
<dbReference type="CDD" id="cd00200">
    <property type="entry name" value="WD40"/>
    <property type="match status" value="1"/>
</dbReference>
<evidence type="ECO:0000256" key="2">
    <source>
        <dbReference type="ARBA" id="ARBA00022737"/>
    </source>
</evidence>
<gene>
    <name evidence="4" type="ORF">CITCOLO1_LOCUS16882</name>
</gene>
<dbReference type="SUPFAM" id="SSF50978">
    <property type="entry name" value="WD40 repeat-like"/>
    <property type="match status" value="1"/>
</dbReference>
<protein>
    <submittedName>
        <fullName evidence="4">Uncharacterized protein</fullName>
    </submittedName>
</protein>
<dbReference type="PROSITE" id="PS00678">
    <property type="entry name" value="WD_REPEATS_1"/>
    <property type="match status" value="1"/>
</dbReference>
<dbReference type="PROSITE" id="PS50082">
    <property type="entry name" value="WD_REPEATS_2"/>
    <property type="match status" value="3"/>
</dbReference>
<dbReference type="Proteomes" id="UP001642487">
    <property type="component" value="Chromosome 6"/>
</dbReference>